<proteinExistence type="predicted"/>
<organism evidence="2 3">
    <name type="scientific">Candidatus Galligastranaerophilus intestinavium</name>
    <dbReference type="NCBI Taxonomy" id="2840836"/>
    <lineage>
        <taxon>Bacteria</taxon>
        <taxon>Candidatus Galligastranaerophilus</taxon>
    </lineage>
</organism>
<reference evidence="2" key="1">
    <citation type="submission" date="2020-10" db="EMBL/GenBank/DDBJ databases">
        <authorList>
            <person name="Gilroy R."/>
        </authorList>
    </citation>
    <scope>NUCLEOTIDE SEQUENCE</scope>
    <source>
        <strain evidence="2">CHK152-2871</strain>
    </source>
</reference>
<dbReference type="EMBL" id="DVJQ01000007">
    <property type="protein sequence ID" value="HIS73518.1"/>
    <property type="molecule type" value="Genomic_DNA"/>
</dbReference>
<reference evidence="2" key="2">
    <citation type="journal article" date="2021" name="PeerJ">
        <title>Extensive microbial diversity within the chicken gut microbiome revealed by metagenomics and culture.</title>
        <authorList>
            <person name="Gilroy R."/>
            <person name="Ravi A."/>
            <person name="Getino M."/>
            <person name="Pursley I."/>
            <person name="Horton D.L."/>
            <person name="Alikhan N.F."/>
            <person name="Baker D."/>
            <person name="Gharbi K."/>
            <person name="Hall N."/>
            <person name="Watson M."/>
            <person name="Adriaenssens E.M."/>
            <person name="Foster-Nyarko E."/>
            <person name="Jarju S."/>
            <person name="Secka A."/>
            <person name="Antonio M."/>
            <person name="Oren A."/>
            <person name="Chaudhuri R.R."/>
            <person name="La Ragione R."/>
            <person name="Hildebrand F."/>
            <person name="Pallen M.J."/>
        </authorList>
    </citation>
    <scope>NUCLEOTIDE SEQUENCE</scope>
    <source>
        <strain evidence="2">CHK152-2871</strain>
    </source>
</reference>
<sequence>MIVENTNTAEQNYEIPAKSATFGEAYTKKSTVGVFKSEFEKLLSSFAKDKVLNKDDEINKLFLDLDFASQYDIESTKINQQDAMFFLNVLNQNGLINYQVQDDNLQITTKNDQQIQVSKTLMSMLKTSVDSKKPIRMDFDNNVTVILKLDDKGKVNAHFIPGDKAVEEYLKNNIPYLRQRFDEQNISYSNISYRQHKEQNQKNKKENNQ</sequence>
<keyword evidence="2" id="KW-0966">Cell projection</keyword>
<evidence type="ECO:0000313" key="2">
    <source>
        <dbReference type="EMBL" id="HIS73518.1"/>
    </source>
</evidence>
<comment type="caution">
    <text evidence="2">The sequence shown here is derived from an EMBL/GenBank/DDBJ whole genome shotgun (WGS) entry which is preliminary data.</text>
</comment>
<keyword evidence="2" id="KW-0969">Cilium</keyword>
<accession>A0A9D1FHA2</accession>
<dbReference type="InterPro" id="IPR021136">
    <property type="entry name" value="Flagellar_hook_control-like_C"/>
</dbReference>
<dbReference type="InterPro" id="IPR038610">
    <property type="entry name" value="FliK-like_C_sf"/>
</dbReference>
<name>A0A9D1FHA2_9BACT</name>
<evidence type="ECO:0000313" key="3">
    <source>
        <dbReference type="Proteomes" id="UP000886865"/>
    </source>
</evidence>
<evidence type="ECO:0000259" key="1">
    <source>
        <dbReference type="Pfam" id="PF02120"/>
    </source>
</evidence>
<dbReference type="AlphaFoldDB" id="A0A9D1FHA2"/>
<feature type="domain" description="Flagellar hook-length control protein-like C-terminal" evidence="1">
    <location>
        <begin position="142"/>
        <end position="201"/>
    </location>
</feature>
<dbReference type="Pfam" id="PF02120">
    <property type="entry name" value="Flg_hook"/>
    <property type="match status" value="1"/>
</dbReference>
<gene>
    <name evidence="2" type="ORF">IAA86_00695</name>
</gene>
<keyword evidence="2" id="KW-0282">Flagellum</keyword>
<protein>
    <submittedName>
        <fullName evidence="2">Flagellar hook-length control protein FliK</fullName>
    </submittedName>
</protein>
<dbReference type="Proteomes" id="UP000886865">
    <property type="component" value="Unassembled WGS sequence"/>
</dbReference>
<dbReference type="Gene3D" id="3.30.750.140">
    <property type="match status" value="1"/>
</dbReference>